<dbReference type="PANTHER" id="PTHR37736">
    <property type="entry name" value="GLYCINE-RICH PROTEIN"/>
    <property type="match status" value="1"/>
</dbReference>
<accession>A0A6A2ZZF5</accession>
<comment type="caution">
    <text evidence="2">The sequence shown here is derived from an EMBL/GenBank/DDBJ whole genome shotgun (WGS) entry which is preliminary data.</text>
</comment>
<organism evidence="2 3">
    <name type="scientific">Hibiscus syriacus</name>
    <name type="common">Rose of Sharon</name>
    <dbReference type="NCBI Taxonomy" id="106335"/>
    <lineage>
        <taxon>Eukaryota</taxon>
        <taxon>Viridiplantae</taxon>
        <taxon>Streptophyta</taxon>
        <taxon>Embryophyta</taxon>
        <taxon>Tracheophyta</taxon>
        <taxon>Spermatophyta</taxon>
        <taxon>Magnoliopsida</taxon>
        <taxon>eudicotyledons</taxon>
        <taxon>Gunneridae</taxon>
        <taxon>Pentapetalae</taxon>
        <taxon>rosids</taxon>
        <taxon>malvids</taxon>
        <taxon>Malvales</taxon>
        <taxon>Malvaceae</taxon>
        <taxon>Malvoideae</taxon>
        <taxon>Hibiscus</taxon>
    </lineage>
</organism>
<gene>
    <name evidence="2" type="ORF">F3Y22_tig00110655pilonHSYRG00034</name>
</gene>
<sequence length="147" mass="16159">MEGLKGSCQLVQASNGFIRRVSIYGDDPRKTTRQIIKMLKPATINIVAEDNGESKEPQYVPRRPYQNQRGGRGTGGGRRSGRGGRGNGRGGITYQNGQNQYYDQPGNYYPRNQYNNRGRGERRKPCLQQPGLGRSGGNPSDDAGVAL</sequence>
<name>A0A6A2ZZF5_HIBSY</name>
<dbReference type="Proteomes" id="UP000436088">
    <property type="component" value="Unassembled WGS sequence"/>
</dbReference>
<proteinExistence type="predicted"/>
<reference evidence="2" key="1">
    <citation type="submission" date="2019-09" db="EMBL/GenBank/DDBJ databases">
        <title>Draft genome information of white flower Hibiscus syriacus.</title>
        <authorList>
            <person name="Kim Y.-M."/>
        </authorList>
    </citation>
    <scope>NUCLEOTIDE SEQUENCE [LARGE SCALE GENOMIC DNA]</scope>
    <source>
        <strain evidence="2">YM2019G1</strain>
    </source>
</reference>
<feature type="compositionally biased region" description="Gly residues" evidence="1">
    <location>
        <begin position="70"/>
        <end position="91"/>
    </location>
</feature>
<feature type="region of interest" description="Disordered" evidence="1">
    <location>
        <begin position="48"/>
        <end position="147"/>
    </location>
</feature>
<feature type="compositionally biased region" description="Polar residues" evidence="1">
    <location>
        <begin position="93"/>
        <end position="102"/>
    </location>
</feature>
<dbReference type="EMBL" id="VEPZ02001064">
    <property type="protein sequence ID" value="KAE8696589.1"/>
    <property type="molecule type" value="Genomic_DNA"/>
</dbReference>
<dbReference type="PANTHER" id="PTHR37736:SF1">
    <property type="entry name" value="GLYCINE-RICH PROTEIN"/>
    <property type="match status" value="1"/>
</dbReference>
<protein>
    <submittedName>
        <fullName evidence="2">Uncharacterized protein</fullName>
    </submittedName>
</protein>
<evidence type="ECO:0000313" key="3">
    <source>
        <dbReference type="Proteomes" id="UP000436088"/>
    </source>
</evidence>
<dbReference type="AlphaFoldDB" id="A0A6A2ZZF5"/>
<evidence type="ECO:0000256" key="1">
    <source>
        <dbReference type="SAM" id="MobiDB-lite"/>
    </source>
</evidence>
<evidence type="ECO:0000313" key="2">
    <source>
        <dbReference type="EMBL" id="KAE8696589.1"/>
    </source>
</evidence>
<keyword evidence="3" id="KW-1185">Reference proteome</keyword>